<dbReference type="Gene3D" id="3.10.105.10">
    <property type="entry name" value="Dipeptide-binding Protein, Domain 3"/>
    <property type="match status" value="1"/>
</dbReference>
<feature type="chain" id="PRO_5045511359" description="Solute-binding protein family 5 domain-containing protein" evidence="1">
    <location>
        <begin position="22"/>
        <end position="507"/>
    </location>
</feature>
<dbReference type="PANTHER" id="PTHR30290">
    <property type="entry name" value="PERIPLASMIC BINDING COMPONENT OF ABC TRANSPORTER"/>
    <property type="match status" value="1"/>
</dbReference>
<name>A0A974W374_9NOCA</name>
<evidence type="ECO:0000259" key="2">
    <source>
        <dbReference type="Pfam" id="PF00496"/>
    </source>
</evidence>
<protein>
    <recommendedName>
        <fullName evidence="2">Solute-binding protein family 5 domain-containing protein</fullName>
    </recommendedName>
</protein>
<feature type="signal peptide" evidence="1">
    <location>
        <begin position="1"/>
        <end position="21"/>
    </location>
</feature>
<dbReference type="Gene3D" id="3.40.190.10">
    <property type="entry name" value="Periplasmic binding protein-like II"/>
    <property type="match status" value="1"/>
</dbReference>
<dbReference type="InterPro" id="IPR000914">
    <property type="entry name" value="SBP_5_dom"/>
</dbReference>
<keyword evidence="4" id="KW-1185">Reference proteome</keyword>
<dbReference type="RefSeq" id="WP_206006299.1">
    <property type="nucleotide sequence ID" value="NZ_CP070619.1"/>
</dbReference>
<dbReference type="Pfam" id="PF00496">
    <property type="entry name" value="SBP_bac_5"/>
    <property type="match status" value="1"/>
</dbReference>
<proteinExistence type="predicted"/>
<dbReference type="EMBL" id="CP070619">
    <property type="protein sequence ID" value="QSE89812.1"/>
    <property type="molecule type" value="Genomic_DNA"/>
</dbReference>
<evidence type="ECO:0000256" key="1">
    <source>
        <dbReference type="SAM" id="SignalP"/>
    </source>
</evidence>
<dbReference type="InterPro" id="IPR039424">
    <property type="entry name" value="SBP_5"/>
</dbReference>
<organism evidence="3 4">
    <name type="scientific">Rhodococcus pseudokoreensis</name>
    <dbReference type="NCBI Taxonomy" id="2811421"/>
    <lineage>
        <taxon>Bacteria</taxon>
        <taxon>Bacillati</taxon>
        <taxon>Actinomycetota</taxon>
        <taxon>Actinomycetes</taxon>
        <taxon>Mycobacteriales</taxon>
        <taxon>Nocardiaceae</taxon>
        <taxon>Rhodococcus</taxon>
    </lineage>
</organism>
<reference evidence="3 4" key="2">
    <citation type="journal article" date="2022" name="Arch. Microbiol.">
        <title>Rhodococcus pseudokoreensis sp. nov. isolated from the rhizosphere of young M26 apple rootstocks.</title>
        <authorList>
            <person name="Kampfer P."/>
            <person name="Glaeser S.P."/>
            <person name="Blom J."/>
            <person name="Wolf J."/>
            <person name="Benning S."/>
            <person name="Schloter M."/>
            <person name="Neumann-Schaal M."/>
        </authorList>
    </citation>
    <scope>NUCLEOTIDE SEQUENCE [LARGE SCALE GENOMIC DNA]</scope>
    <source>
        <strain evidence="3 4">R79</strain>
    </source>
</reference>
<dbReference type="Proteomes" id="UP000662986">
    <property type="component" value="Chromosome"/>
</dbReference>
<feature type="domain" description="Solute-binding protein family 5" evidence="2">
    <location>
        <begin position="77"/>
        <end position="410"/>
    </location>
</feature>
<gene>
    <name evidence="3" type="ORF">JWS13_14845</name>
</gene>
<dbReference type="InterPro" id="IPR030678">
    <property type="entry name" value="Peptide/Ni-bd"/>
</dbReference>
<dbReference type="PROSITE" id="PS51257">
    <property type="entry name" value="PROKAR_LIPOPROTEIN"/>
    <property type="match status" value="1"/>
</dbReference>
<evidence type="ECO:0000313" key="4">
    <source>
        <dbReference type="Proteomes" id="UP000662986"/>
    </source>
</evidence>
<dbReference type="PIRSF" id="PIRSF002741">
    <property type="entry name" value="MppA"/>
    <property type="match status" value="1"/>
</dbReference>
<reference evidence="3 4" key="1">
    <citation type="journal article" date="2021" name="Microbiol. Resour. Announc.">
        <title>Complete Genome Sequences of Two Rhodococcus sp. Strains with Large and Linear Chromosomes, Isolated from Apple Rhizosphere.</title>
        <authorList>
            <person name="Benning S."/>
            <person name="Brugnone N."/>
            <person name="Siani R."/>
            <person name="Kublik S."/>
            <person name="Schloter M."/>
            <person name="Rad V."/>
        </authorList>
    </citation>
    <scope>NUCLEOTIDE SEQUENCE [LARGE SCALE GENOMIC DNA]</scope>
    <source>
        <strain evidence="3 4">R79</strain>
    </source>
</reference>
<accession>A0A974W374</accession>
<keyword evidence="1" id="KW-0732">Signal</keyword>
<evidence type="ECO:0000313" key="3">
    <source>
        <dbReference type="EMBL" id="QSE89812.1"/>
    </source>
</evidence>
<dbReference type="SUPFAM" id="SSF53850">
    <property type="entry name" value="Periplasmic binding protein-like II"/>
    <property type="match status" value="1"/>
</dbReference>
<sequence length="507" mass="55154">MPFKKTIGFVAICAAAVATLAGCRTIADSDPNVLTLGVTAEAGSFDPVGLKSSPGTAVQFWAPVYDTLLRREPGGEVQPNMADWSYDADRTALTLNLRDGLRFADGSPITADQVVASMDRFRNGGGPDAGNLAGITAITATTDKTVILDLSEPDPSLLYKLTSTSGAIANPAEFDKSNVALDPAESGAYVLDNGRTTPGVEYTYVRNPYYWNPGAWPFEEISLKILLDPTARINALRSGQVDATLIDAQSVAEMKTLGFQVTTQSSAWEGMILFDRNGELTPALADRRVRQAMNLAFDREAIARYLMLGTVEPNSQMFRDGSSAYYDGHSYPYDLERARQLMAEAGYEDGFDLVMPSVSVVSYLEPIIIDSLSEIGIRARFEAVPADQVNSLLFSRKYSATETRYSQDAAWLDFSRHILPDAPFNPFHIETPELDALLKTAQYATPEERTAAEKAVGQYLFDNAWYVPLFNSSQLIGHIDGIQVTPQLGVNILPLQNYAPAAPAPAD</sequence>